<reference evidence="5" key="1">
    <citation type="submission" date="2017-01" db="EMBL/GenBank/DDBJ databases">
        <authorList>
            <person name="Varghese N."/>
            <person name="Submissions S."/>
        </authorList>
    </citation>
    <scope>NUCLEOTIDE SEQUENCE [LARGE SCALE GENOMIC DNA]</scope>
    <source>
        <strain evidence="5">LP100</strain>
    </source>
</reference>
<sequence>MSYYIYHHPDWPNFKWDAEALTDKLAEVRYLQGLMAGRMESLGFTARSEAVLQTLTQDVTKSTEIEGESLDTEQVRSSIARRLGIEIAGLVPSDRHVEGVVEMMLDATQHFEQALTQDRLKAWQACLFPTGRSGMHQILVGEWRDNEKGPMQVVSGPLGRERVHFQAPHADNLPYEMNLFLDWFNQQQNLDPVLKAGIAHLWFVTLHPFDDGNGRIARAITDMQLARAEQSAQRYYSMSAQIRLERNAYYSILEKTQKGALDITPWLQWFLDCLYNALKVSHEKLGTVLLRVRFWDVHAETPLNQRQRLLINKLQEGFEGKLTTSKWAKIAKCSQDTAGRDIQDLITKGILRKEAAGGRSTSYVLLQPAAE</sequence>
<feature type="domain" description="Fido" evidence="3">
    <location>
        <begin position="127"/>
        <end position="272"/>
    </location>
</feature>
<dbReference type="PROSITE" id="PS51459">
    <property type="entry name" value="FIDO"/>
    <property type="match status" value="1"/>
</dbReference>
<evidence type="ECO:0000313" key="4">
    <source>
        <dbReference type="EMBL" id="SIT75144.1"/>
    </source>
</evidence>
<name>A0A1R3WBJ3_9BACT</name>
<feature type="binding site" evidence="2">
    <location>
        <begin position="211"/>
        <end position="218"/>
    </location>
    <ligand>
        <name>ATP</name>
        <dbReference type="ChEBI" id="CHEBI:30616"/>
    </ligand>
</feature>
<dbReference type="Pfam" id="PF13776">
    <property type="entry name" value="DUF4172"/>
    <property type="match status" value="1"/>
</dbReference>
<dbReference type="AlphaFoldDB" id="A0A1R3WBJ3"/>
<keyword evidence="2" id="KW-0547">Nucleotide-binding</keyword>
<evidence type="ECO:0000256" key="2">
    <source>
        <dbReference type="PIRSR" id="PIRSR640198-2"/>
    </source>
</evidence>
<gene>
    <name evidence="4" type="ORF">SAMN05444128_0183</name>
</gene>
<dbReference type="PANTHER" id="PTHR13504:SF33">
    <property type="entry name" value="FIC FAMILY PROTEIN"/>
    <property type="match status" value="1"/>
</dbReference>
<dbReference type="EMBL" id="FTPP01000001">
    <property type="protein sequence ID" value="SIT75144.1"/>
    <property type="molecule type" value="Genomic_DNA"/>
</dbReference>
<dbReference type="InterPro" id="IPR040198">
    <property type="entry name" value="Fido_containing"/>
</dbReference>
<keyword evidence="5" id="KW-1185">Reference proteome</keyword>
<organism evidence="4 5">
    <name type="scientific">Pontibacter indicus</name>
    <dbReference type="NCBI Taxonomy" id="1317125"/>
    <lineage>
        <taxon>Bacteria</taxon>
        <taxon>Pseudomonadati</taxon>
        <taxon>Bacteroidota</taxon>
        <taxon>Cytophagia</taxon>
        <taxon>Cytophagales</taxon>
        <taxon>Hymenobacteraceae</taxon>
        <taxon>Pontibacter</taxon>
    </lineage>
</organism>
<proteinExistence type="predicted"/>
<dbReference type="OrthoDB" id="9814400at2"/>
<dbReference type="Gene3D" id="1.10.3290.10">
    <property type="entry name" value="Fido-like domain"/>
    <property type="match status" value="1"/>
</dbReference>
<keyword evidence="2" id="KW-0067">ATP-binding</keyword>
<dbReference type="InterPro" id="IPR036388">
    <property type="entry name" value="WH-like_DNA-bd_sf"/>
</dbReference>
<feature type="active site" evidence="1">
    <location>
        <position position="207"/>
    </location>
</feature>
<feature type="binding site" evidence="2">
    <location>
        <begin position="249"/>
        <end position="250"/>
    </location>
    <ligand>
        <name>ATP</name>
        <dbReference type="ChEBI" id="CHEBI:30616"/>
    </ligand>
</feature>
<dbReference type="Gene3D" id="1.10.10.10">
    <property type="entry name" value="Winged helix-like DNA-binding domain superfamily/Winged helix DNA-binding domain"/>
    <property type="match status" value="1"/>
</dbReference>
<protein>
    <submittedName>
        <fullName evidence="4">Fic family protein</fullName>
    </submittedName>
</protein>
<dbReference type="RefSeq" id="WP_076665644.1">
    <property type="nucleotide sequence ID" value="NZ_FTPP01000001.1"/>
</dbReference>
<dbReference type="STRING" id="1317125.SAMN05444128_0183"/>
<evidence type="ECO:0000259" key="3">
    <source>
        <dbReference type="PROSITE" id="PS51459"/>
    </source>
</evidence>
<evidence type="ECO:0000256" key="1">
    <source>
        <dbReference type="PIRSR" id="PIRSR640198-1"/>
    </source>
</evidence>
<dbReference type="PANTHER" id="PTHR13504">
    <property type="entry name" value="FIDO DOMAIN-CONTAINING PROTEIN DDB_G0283145"/>
    <property type="match status" value="1"/>
</dbReference>
<dbReference type="Pfam" id="PF02661">
    <property type="entry name" value="Fic"/>
    <property type="match status" value="1"/>
</dbReference>
<dbReference type="SUPFAM" id="SSF140931">
    <property type="entry name" value="Fic-like"/>
    <property type="match status" value="1"/>
</dbReference>
<dbReference type="InterPro" id="IPR036597">
    <property type="entry name" value="Fido-like_dom_sf"/>
</dbReference>
<dbReference type="InterPro" id="IPR025230">
    <property type="entry name" value="DUF4172"/>
</dbReference>
<dbReference type="GO" id="GO:0005524">
    <property type="term" value="F:ATP binding"/>
    <property type="evidence" value="ECO:0007669"/>
    <property type="project" value="UniProtKB-KW"/>
</dbReference>
<dbReference type="InterPro" id="IPR003812">
    <property type="entry name" value="Fido"/>
</dbReference>
<accession>A0A1R3WBJ3</accession>
<dbReference type="Proteomes" id="UP000187181">
    <property type="component" value="Unassembled WGS sequence"/>
</dbReference>
<evidence type="ECO:0000313" key="5">
    <source>
        <dbReference type="Proteomes" id="UP000187181"/>
    </source>
</evidence>